<keyword evidence="12" id="KW-0963">Cytoplasm</keyword>
<dbReference type="InterPro" id="IPR036676">
    <property type="entry name" value="PurM-like_C_sf"/>
</dbReference>
<dbReference type="PANTHER" id="PTHR10520">
    <property type="entry name" value="TRIFUNCTIONAL PURINE BIOSYNTHETIC PROTEIN ADENOSINE-3-RELATED"/>
    <property type="match status" value="1"/>
</dbReference>
<evidence type="ECO:0000256" key="12">
    <source>
        <dbReference type="HAMAP-Rule" id="MF_00741"/>
    </source>
</evidence>
<keyword evidence="5 12" id="KW-0436">Ligase</keyword>
<dbReference type="GO" id="GO:0046084">
    <property type="term" value="P:adenine biosynthetic process"/>
    <property type="evidence" value="ECO:0007669"/>
    <property type="project" value="TreeGrafter"/>
</dbReference>
<dbReference type="SUPFAM" id="SSF55326">
    <property type="entry name" value="PurM N-terminal domain-like"/>
    <property type="match status" value="1"/>
</dbReference>
<dbReference type="FunFam" id="3.90.650.10:FF:000001">
    <property type="entry name" value="Phosphoribosylformylglycinamidine cyclo-ligase"/>
    <property type="match status" value="1"/>
</dbReference>
<keyword evidence="6 12" id="KW-0547">Nucleotide-binding</keyword>
<evidence type="ECO:0000256" key="9">
    <source>
        <dbReference type="ARBA" id="ARBA00032931"/>
    </source>
</evidence>
<dbReference type="EC" id="6.3.3.1" evidence="3 12"/>
<sequence>MWWRVSARETLRNKSVAWRPERDGRRKGGVDVAKAYKQAGVDIEAGYQAVALMKEHVQKTMRPEVLGGIGGFGGLFDLSALGYRQPVLISGTDGVGTKLKLAFLLDRHDTIGIDCVAMCVNDILVQGAEPLFFLDYIACGKAVPEKIAAIVKGVADGCVEAGCALIGGETAEMPGMYDEDEYDLAGFAVGVAEKERLITGETIQAGDALVGLPSSGLHSNGYSLVRRIVFEQAKLSLDEIYEPLDVPLGEELLKPTRIYAKLLRSVRERFTIKGMAHITGGGLIENIPRMLPPGIGARIQLGSWPILPIFDFLREKGSLEEEEMFSVFNMGIGLVLAVSPETAAPLVEWLSERGEPAYIIGEVAEGAGVSFAGGGWA</sequence>
<dbReference type="InterPro" id="IPR004733">
    <property type="entry name" value="PurM_cligase"/>
</dbReference>
<dbReference type="GO" id="GO:0004637">
    <property type="term" value="F:phosphoribosylamine-glycine ligase activity"/>
    <property type="evidence" value="ECO:0007669"/>
    <property type="project" value="TreeGrafter"/>
</dbReference>
<dbReference type="GO" id="GO:0005829">
    <property type="term" value="C:cytosol"/>
    <property type="evidence" value="ECO:0007669"/>
    <property type="project" value="TreeGrafter"/>
</dbReference>
<protein>
    <recommendedName>
        <fullName evidence="4 12">Phosphoribosylformylglycinamidine cyclo-ligase</fullName>
        <ecNumber evidence="3 12">6.3.3.1</ecNumber>
    </recommendedName>
    <alternativeName>
        <fullName evidence="9 12">AIR synthase</fullName>
    </alternativeName>
    <alternativeName>
        <fullName evidence="10 12">AIRS</fullName>
    </alternativeName>
    <alternativeName>
        <fullName evidence="8 12">Phosphoribosyl-aminoimidazole synthetase</fullName>
    </alternativeName>
</protein>
<dbReference type="NCBIfam" id="TIGR00878">
    <property type="entry name" value="purM"/>
    <property type="match status" value="1"/>
</dbReference>
<dbReference type="Gene3D" id="3.90.650.10">
    <property type="entry name" value="PurM-like C-terminal domain"/>
    <property type="match status" value="1"/>
</dbReference>
<dbReference type="Pfam" id="PF02769">
    <property type="entry name" value="AIRS_C"/>
    <property type="match status" value="1"/>
</dbReference>
<keyword evidence="12" id="KW-0658">Purine biosynthesis</keyword>
<dbReference type="GO" id="GO:0004641">
    <property type="term" value="F:phosphoribosylformylglycinamidine cyclo-ligase activity"/>
    <property type="evidence" value="ECO:0007669"/>
    <property type="project" value="UniProtKB-UniRule"/>
</dbReference>
<dbReference type="Gene3D" id="3.30.1330.10">
    <property type="entry name" value="PurM-like, N-terminal domain"/>
    <property type="match status" value="1"/>
</dbReference>
<dbReference type="AlphaFoldDB" id="U2YC89"/>
<evidence type="ECO:0000259" key="14">
    <source>
        <dbReference type="Pfam" id="PF02769"/>
    </source>
</evidence>
<proteinExistence type="inferred from homology"/>
<dbReference type="FunFam" id="3.30.1330.10:FF:000001">
    <property type="entry name" value="Phosphoribosylformylglycinamidine cyclo-ligase"/>
    <property type="match status" value="1"/>
</dbReference>
<evidence type="ECO:0000313" key="16">
    <source>
        <dbReference type="Proteomes" id="UP000016424"/>
    </source>
</evidence>
<comment type="catalytic activity">
    <reaction evidence="11 12">
        <text>2-formamido-N(1)-(5-O-phospho-beta-D-ribosyl)acetamidine + ATP = 5-amino-1-(5-phospho-beta-D-ribosyl)imidazole + ADP + phosphate + H(+)</text>
        <dbReference type="Rhea" id="RHEA:23032"/>
        <dbReference type="ChEBI" id="CHEBI:15378"/>
        <dbReference type="ChEBI" id="CHEBI:30616"/>
        <dbReference type="ChEBI" id="CHEBI:43474"/>
        <dbReference type="ChEBI" id="CHEBI:137981"/>
        <dbReference type="ChEBI" id="CHEBI:147287"/>
        <dbReference type="ChEBI" id="CHEBI:456216"/>
        <dbReference type="EC" id="6.3.3.1"/>
    </reaction>
</comment>
<comment type="caution">
    <text evidence="15">The sequence shown here is derived from an EMBL/GenBank/DDBJ whole genome shotgun (WGS) entry which is preliminary data.</text>
</comment>
<dbReference type="EMBL" id="BASG01000034">
    <property type="protein sequence ID" value="GAD14618.1"/>
    <property type="molecule type" value="Genomic_DNA"/>
</dbReference>
<organism evidence="15 16">
    <name type="scientific">Geobacillus kaustophilus GBlys</name>
    <dbReference type="NCBI Taxonomy" id="1337888"/>
    <lineage>
        <taxon>Bacteria</taxon>
        <taxon>Bacillati</taxon>
        <taxon>Bacillota</taxon>
        <taxon>Bacilli</taxon>
        <taxon>Bacillales</taxon>
        <taxon>Anoxybacillaceae</taxon>
        <taxon>Geobacillus</taxon>
        <taxon>Geobacillus thermoleovorans group</taxon>
    </lineage>
</organism>
<keyword evidence="7 12" id="KW-0067">ATP-binding</keyword>
<dbReference type="InterPro" id="IPR010918">
    <property type="entry name" value="PurM-like_C_dom"/>
</dbReference>
<feature type="domain" description="PurM-like C-terminal" evidence="14">
    <location>
        <begin position="204"/>
        <end position="370"/>
    </location>
</feature>
<dbReference type="InterPro" id="IPR016188">
    <property type="entry name" value="PurM-like_N"/>
</dbReference>
<dbReference type="GO" id="GO:0005524">
    <property type="term" value="F:ATP binding"/>
    <property type="evidence" value="ECO:0007669"/>
    <property type="project" value="UniProtKB-KW"/>
</dbReference>
<gene>
    <name evidence="12" type="primary">purM</name>
    <name evidence="15" type="ORF">GBL_2835</name>
</gene>
<evidence type="ECO:0000256" key="7">
    <source>
        <dbReference type="ARBA" id="ARBA00022840"/>
    </source>
</evidence>
<dbReference type="UniPathway" id="UPA00074">
    <property type="reaction ID" value="UER00129"/>
</dbReference>
<dbReference type="GO" id="GO:0006189">
    <property type="term" value="P:'de novo' IMP biosynthetic process"/>
    <property type="evidence" value="ECO:0007669"/>
    <property type="project" value="UniProtKB-UniRule"/>
</dbReference>
<dbReference type="SUPFAM" id="SSF56042">
    <property type="entry name" value="PurM C-terminal domain-like"/>
    <property type="match status" value="1"/>
</dbReference>
<dbReference type="Proteomes" id="UP000016424">
    <property type="component" value="Unassembled WGS sequence"/>
</dbReference>
<feature type="domain" description="PurM-like N-terminal" evidence="13">
    <location>
        <begin position="88"/>
        <end position="192"/>
    </location>
</feature>
<name>U2YC89_GEOKU</name>
<dbReference type="CDD" id="cd02196">
    <property type="entry name" value="PurM"/>
    <property type="match status" value="1"/>
</dbReference>
<evidence type="ECO:0000256" key="11">
    <source>
        <dbReference type="ARBA" id="ARBA00049057"/>
    </source>
</evidence>
<evidence type="ECO:0000256" key="5">
    <source>
        <dbReference type="ARBA" id="ARBA00022598"/>
    </source>
</evidence>
<evidence type="ECO:0000256" key="6">
    <source>
        <dbReference type="ARBA" id="ARBA00022741"/>
    </source>
</evidence>
<dbReference type="Pfam" id="PF00586">
    <property type="entry name" value="AIRS"/>
    <property type="match status" value="1"/>
</dbReference>
<comment type="pathway">
    <text evidence="1 12">Purine metabolism; IMP biosynthesis via de novo pathway; 5-amino-1-(5-phospho-D-ribosyl)imidazole from N(2)-formyl-N(1)-(5-phospho-D-ribosyl)glycinamide: step 2/2.</text>
</comment>
<evidence type="ECO:0000256" key="2">
    <source>
        <dbReference type="ARBA" id="ARBA00010280"/>
    </source>
</evidence>
<evidence type="ECO:0000256" key="8">
    <source>
        <dbReference type="ARBA" id="ARBA00031908"/>
    </source>
</evidence>
<evidence type="ECO:0000256" key="3">
    <source>
        <dbReference type="ARBA" id="ARBA00013047"/>
    </source>
</evidence>
<evidence type="ECO:0000313" key="15">
    <source>
        <dbReference type="EMBL" id="GAD14618.1"/>
    </source>
</evidence>
<accession>U2YC89</accession>
<evidence type="ECO:0000259" key="13">
    <source>
        <dbReference type="Pfam" id="PF00586"/>
    </source>
</evidence>
<dbReference type="PANTHER" id="PTHR10520:SF12">
    <property type="entry name" value="TRIFUNCTIONAL PURINE BIOSYNTHETIC PROTEIN ADENOSINE-3"/>
    <property type="match status" value="1"/>
</dbReference>
<evidence type="ECO:0000256" key="10">
    <source>
        <dbReference type="ARBA" id="ARBA00033093"/>
    </source>
</evidence>
<dbReference type="HAMAP" id="MF_00741">
    <property type="entry name" value="AIRS"/>
    <property type="match status" value="1"/>
</dbReference>
<evidence type="ECO:0000256" key="4">
    <source>
        <dbReference type="ARBA" id="ARBA00020367"/>
    </source>
</evidence>
<evidence type="ECO:0000256" key="1">
    <source>
        <dbReference type="ARBA" id="ARBA00004686"/>
    </source>
</evidence>
<dbReference type="InterPro" id="IPR036921">
    <property type="entry name" value="PurM-like_N_sf"/>
</dbReference>
<reference evidence="16" key="1">
    <citation type="journal article" date="2013" name="Genome">
        <title>Draft Genome Sequence of Geobacillus kaustophilus GBlys, a Lysogenic Strain with Bacteriophage phiOH2.</title>
        <authorList>
            <person name="Doi K."/>
            <person name="Mori K."/>
            <person name="Martono H."/>
            <person name="Nagayoshi Y."/>
            <person name="Fujino Y."/>
            <person name="Tashiro K."/>
            <person name="Kuhara S."/>
            <person name="Ohshima T."/>
        </authorList>
    </citation>
    <scope>NUCLEOTIDE SEQUENCE [LARGE SCALE GENOMIC DNA]</scope>
    <source>
        <strain evidence="16">GBlys</strain>
    </source>
</reference>
<comment type="subcellular location">
    <subcellularLocation>
        <location evidence="12">Cytoplasm</location>
    </subcellularLocation>
</comment>
<comment type="similarity">
    <text evidence="2 12">Belongs to the AIR synthase family.</text>
</comment>